<comment type="caution">
    <text evidence="2">The sequence shown here is derived from an EMBL/GenBank/DDBJ whole genome shotgun (WGS) entry which is preliminary data.</text>
</comment>
<dbReference type="AlphaFoldDB" id="A0AAV7VUZ0"/>
<accession>A0AAV7VUZ0</accession>
<gene>
    <name evidence="2" type="ORF">NDU88_008252</name>
</gene>
<reference evidence="2" key="1">
    <citation type="journal article" date="2022" name="bioRxiv">
        <title>Sequencing and chromosome-scale assembly of the giantPleurodeles waltlgenome.</title>
        <authorList>
            <person name="Brown T."/>
            <person name="Elewa A."/>
            <person name="Iarovenko S."/>
            <person name="Subramanian E."/>
            <person name="Araus A.J."/>
            <person name="Petzold A."/>
            <person name="Susuki M."/>
            <person name="Suzuki K.-i.T."/>
            <person name="Hayashi T."/>
            <person name="Toyoda A."/>
            <person name="Oliveira C."/>
            <person name="Osipova E."/>
            <person name="Leigh N.D."/>
            <person name="Simon A."/>
            <person name="Yun M.H."/>
        </authorList>
    </citation>
    <scope>NUCLEOTIDE SEQUENCE</scope>
    <source>
        <strain evidence="2">20211129_DDA</strain>
        <tissue evidence="2">Liver</tissue>
    </source>
</reference>
<feature type="region of interest" description="Disordered" evidence="1">
    <location>
        <begin position="1"/>
        <end position="33"/>
    </location>
</feature>
<feature type="compositionally biased region" description="Basic and acidic residues" evidence="1">
    <location>
        <begin position="1"/>
        <end position="13"/>
    </location>
</feature>
<sequence>DRSEKNRRQEAKRFRMTLHKQKSNTSSSSKSIHRSIHTLHIHCQLAFSLAQEASEGEIPKCTSEQPKSKCITSSCYVERLNRGQPHLQTVQAIQTSGVSAARTLTASNFPNWQITQVPILRPHHATTYTHS</sequence>
<evidence type="ECO:0000313" key="2">
    <source>
        <dbReference type="EMBL" id="KAJ1204475.1"/>
    </source>
</evidence>
<name>A0AAV7VUZ0_PLEWA</name>
<proteinExistence type="predicted"/>
<feature type="non-terminal residue" evidence="2">
    <location>
        <position position="131"/>
    </location>
</feature>
<evidence type="ECO:0000256" key="1">
    <source>
        <dbReference type="SAM" id="MobiDB-lite"/>
    </source>
</evidence>
<dbReference type="Proteomes" id="UP001066276">
    <property type="component" value="Chromosome 2_1"/>
</dbReference>
<feature type="non-terminal residue" evidence="2">
    <location>
        <position position="1"/>
    </location>
</feature>
<evidence type="ECO:0000313" key="3">
    <source>
        <dbReference type="Proteomes" id="UP001066276"/>
    </source>
</evidence>
<organism evidence="2 3">
    <name type="scientific">Pleurodeles waltl</name>
    <name type="common">Iberian ribbed newt</name>
    <dbReference type="NCBI Taxonomy" id="8319"/>
    <lineage>
        <taxon>Eukaryota</taxon>
        <taxon>Metazoa</taxon>
        <taxon>Chordata</taxon>
        <taxon>Craniata</taxon>
        <taxon>Vertebrata</taxon>
        <taxon>Euteleostomi</taxon>
        <taxon>Amphibia</taxon>
        <taxon>Batrachia</taxon>
        <taxon>Caudata</taxon>
        <taxon>Salamandroidea</taxon>
        <taxon>Salamandridae</taxon>
        <taxon>Pleurodelinae</taxon>
        <taxon>Pleurodeles</taxon>
    </lineage>
</organism>
<keyword evidence="3" id="KW-1185">Reference proteome</keyword>
<dbReference type="EMBL" id="JANPWB010000003">
    <property type="protein sequence ID" value="KAJ1204475.1"/>
    <property type="molecule type" value="Genomic_DNA"/>
</dbReference>
<protein>
    <submittedName>
        <fullName evidence="2">Uncharacterized protein</fullName>
    </submittedName>
</protein>